<evidence type="ECO:0000313" key="2">
    <source>
        <dbReference type="Proteomes" id="UP001151760"/>
    </source>
</evidence>
<accession>A0ABQ4XX34</accession>
<comment type="caution">
    <text evidence="1">The sequence shown here is derived from an EMBL/GenBank/DDBJ whole genome shotgun (WGS) entry which is preliminary data.</text>
</comment>
<sequence length="74" mass="8035">MGFLKVDPDLQGGSKVRDSCRGVLERWFGAENRGRGGLVLAPSGLRFARIGETPQFCHSSRVSLPQHSLGNPDI</sequence>
<evidence type="ECO:0000313" key="1">
    <source>
        <dbReference type="EMBL" id="GJS69288.1"/>
    </source>
</evidence>
<reference evidence="1" key="1">
    <citation type="journal article" date="2022" name="Int. J. Mol. Sci.">
        <title>Draft Genome of Tanacetum Coccineum: Genomic Comparison of Closely Related Tanacetum-Family Plants.</title>
        <authorList>
            <person name="Yamashiro T."/>
            <person name="Shiraishi A."/>
            <person name="Nakayama K."/>
            <person name="Satake H."/>
        </authorList>
    </citation>
    <scope>NUCLEOTIDE SEQUENCE</scope>
</reference>
<organism evidence="1 2">
    <name type="scientific">Tanacetum coccineum</name>
    <dbReference type="NCBI Taxonomy" id="301880"/>
    <lineage>
        <taxon>Eukaryota</taxon>
        <taxon>Viridiplantae</taxon>
        <taxon>Streptophyta</taxon>
        <taxon>Embryophyta</taxon>
        <taxon>Tracheophyta</taxon>
        <taxon>Spermatophyta</taxon>
        <taxon>Magnoliopsida</taxon>
        <taxon>eudicotyledons</taxon>
        <taxon>Gunneridae</taxon>
        <taxon>Pentapetalae</taxon>
        <taxon>asterids</taxon>
        <taxon>campanulids</taxon>
        <taxon>Asterales</taxon>
        <taxon>Asteraceae</taxon>
        <taxon>Asteroideae</taxon>
        <taxon>Anthemideae</taxon>
        <taxon>Anthemidinae</taxon>
        <taxon>Tanacetum</taxon>
    </lineage>
</organism>
<gene>
    <name evidence="1" type="ORF">Tco_0702129</name>
</gene>
<proteinExistence type="predicted"/>
<keyword evidence="2" id="KW-1185">Reference proteome</keyword>
<name>A0ABQ4XX34_9ASTR</name>
<reference evidence="1" key="2">
    <citation type="submission" date="2022-01" db="EMBL/GenBank/DDBJ databases">
        <authorList>
            <person name="Yamashiro T."/>
            <person name="Shiraishi A."/>
            <person name="Satake H."/>
            <person name="Nakayama K."/>
        </authorList>
    </citation>
    <scope>NUCLEOTIDE SEQUENCE</scope>
</reference>
<protein>
    <submittedName>
        <fullName evidence="1">Uncharacterized protein</fullName>
    </submittedName>
</protein>
<dbReference type="EMBL" id="BQNB010009852">
    <property type="protein sequence ID" value="GJS69288.1"/>
    <property type="molecule type" value="Genomic_DNA"/>
</dbReference>
<dbReference type="Proteomes" id="UP001151760">
    <property type="component" value="Unassembled WGS sequence"/>
</dbReference>